<evidence type="ECO:0000313" key="3">
    <source>
        <dbReference type="Proteomes" id="UP000182737"/>
    </source>
</evidence>
<keyword evidence="1" id="KW-0472">Membrane</keyword>
<evidence type="ECO:0000313" key="2">
    <source>
        <dbReference type="EMBL" id="SFI44665.1"/>
    </source>
</evidence>
<dbReference type="Proteomes" id="UP000182737">
    <property type="component" value="Unassembled WGS sequence"/>
</dbReference>
<keyword evidence="3" id="KW-1185">Reference proteome</keyword>
<proteinExistence type="predicted"/>
<organism evidence="2 3">
    <name type="scientific">Treponema bryantii</name>
    <dbReference type="NCBI Taxonomy" id="163"/>
    <lineage>
        <taxon>Bacteria</taxon>
        <taxon>Pseudomonadati</taxon>
        <taxon>Spirochaetota</taxon>
        <taxon>Spirochaetia</taxon>
        <taxon>Spirochaetales</taxon>
        <taxon>Treponemataceae</taxon>
        <taxon>Treponema</taxon>
    </lineage>
</organism>
<feature type="transmembrane region" description="Helical" evidence="1">
    <location>
        <begin position="29"/>
        <end position="50"/>
    </location>
</feature>
<gene>
    <name evidence="2" type="ORF">SAMN04487775_101429</name>
</gene>
<dbReference type="EMBL" id="FORI01000001">
    <property type="protein sequence ID" value="SFI44665.1"/>
    <property type="molecule type" value="Genomic_DNA"/>
</dbReference>
<keyword evidence="1" id="KW-1133">Transmembrane helix</keyword>
<protein>
    <recommendedName>
        <fullName evidence="4">Prepilin type IV endopeptidase peptidase domain-containing protein</fullName>
    </recommendedName>
</protein>
<evidence type="ECO:0008006" key="4">
    <source>
        <dbReference type="Google" id="ProtNLM"/>
    </source>
</evidence>
<name>A0A1I3I9I2_9SPIR</name>
<dbReference type="AlphaFoldDB" id="A0A1I3I9I2"/>
<sequence length="146" mass="16585">MEISLYKIVSFSIILIFSLILSIQDLKRMTVGINLQWLSVYCALLCHIIFARETIWIYILSSMICGAFYFVVRKITKNKLGPADVWFGFFQGLFLVPMILPLCFGIEALAALCVINKRFGKVKFPFIPFMAAGLIAAYIIQLNCVE</sequence>
<feature type="transmembrane region" description="Helical" evidence="1">
    <location>
        <begin position="92"/>
        <end position="115"/>
    </location>
</feature>
<dbReference type="RefSeq" id="WP_074930017.1">
    <property type="nucleotide sequence ID" value="NZ_FORI01000001.1"/>
</dbReference>
<accession>A0A1I3I9I2</accession>
<feature type="transmembrane region" description="Helical" evidence="1">
    <location>
        <begin position="5"/>
        <end position="23"/>
    </location>
</feature>
<feature type="transmembrane region" description="Helical" evidence="1">
    <location>
        <begin position="122"/>
        <end position="140"/>
    </location>
</feature>
<keyword evidence="1" id="KW-0812">Transmembrane</keyword>
<evidence type="ECO:0000256" key="1">
    <source>
        <dbReference type="SAM" id="Phobius"/>
    </source>
</evidence>
<dbReference type="OrthoDB" id="361710at2"/>
<feature type="transmembrane region" description="Helical" evidence="1">
    <location>
        <begin position="55"/>
        <end position="72"/>
    </location>
</feature>
<reference evidence="3" key="1">
    <citation type="submission" date="2016-10" db="EMBL/GenBank/DDBJ databases">
        <authorList>
            <person name="Varghese N."/>
            <person name="Submissions S."/>
        </authorList>
    </citation>
    <scope>NUCLEOTIDE SEQUENCE [LARGE SCALE GENOMIC DNA]</scope>
    <source>
        <strain evidence="3">XBD1002</strain>
    </source>
</reference>